<dbReference type="AlphaFoldDB" id="A0AA38GTZ1"/>
<dbReference type="Proteomes" id="UP000824469">
    <property type="component" value="Unassembled WGS sequence"/>
</dbReference>
<organism evidence="2 3">
    <name type="scientific">Taxus chinensis</name>
    <name type="common">Chinese yew</name>
    <name type="synonym">Taxus wallichiana var. chinensis</name>
    <dbReference type="NCBI Taxonomy" id="29808"/>
    <lineage>
        <taxon>Eukaryota</taxon>
        <taxon>Viridiplantae</taxon>
        <taxon>Streptophyta</taxon>
        <taxon>Embryophyta</taxon>
        <taxon>Tracheophyta</taxon>
        <taxon>Spermatophyta</taxon>
        <taxon>Pinopsida</taxon>
        <taxon>Pinidae</taxon>
        <taxon>Conifers II</taxon>
        <taxon>Cupressales</taxon>
        <taxon>Taxaceae</taxon>
        <taxon>Taxus</taxon>
    </lineage>
</organism>
<evidence type="ECO:0000313" key="2">
    <source>
        <dbReference type="EMBL" id="KAH9328258.1"/>
    </source>
</evidence>
<accession>A0AA38GTZ1</accession>
<feature type="non-terminal residue" evidence="2">
    <location>
        <position position="77"/>
    </location>
</feature>
<proteinExistence type="predicted"/>
<keyword evidence="1" id="KW-0732">Signal</keyword>
<evidence type="ECO:0000256" key="1">
    <source>
        <dbReference type="SAM" id="SignalP"/>
    </source>
</evidence>
<protein>
    <submittedName>
        <fullName evidence="2">Uncharacterized protein</fullName>
    </submittedName>
</protein>
<feature type="signal peptide" evidence="1">
    <location>
        <begin position="1"/>
        <end position="19"/>
    </location>
</feature>
<evidence type="ECO:0000313" key="3">
    <source>
        <dbReference type="Proteomes" id="UP000824469"/>
    </source>
</evidence>
<feature type="non-terminal residue" evidence="2">
    <location>
        <position position="1"/>
    </location>
</feature>
<dbReference type="EMBL" id="JAHRHJ020000001">
    <property type="protein sequence ID" value="KAH9328258.1"/>
    <property type="molecule type" value="Genomic_DNA"/>
</dbReference>
<comment type="caution">
    <text evidence="2">The sequence shown here is derived from an EMBL/GenBank/DDBJ whole genome shotgun (WGS) entry which is preliminary data.</text>
</comment>
<reference evidence="2 3" key="1">
    <citation type="journal article" date="2021" name="Nat. Plants">
        <title>The Taxus genome provides insights into paclitaxel biosynthesis.</title>
        <authorList>
            <person name="Xiong X."/>
            <person name="Gou J."/>
            <person name="Liao Q."/>
            <person name="Li Y."/>
            <person name="Zhou Q."/>
            <person name="Bi G."/>
            <person name="Li C."/>
            <person name="Du R."/>
            <person name="Wang X."/>
            <person name="Sun T."/>
            <person name="Guo L."/>
            <person name="Liang H."/>
            <person name="Lu P."/>
            <person name="Wu Y."/>
            <person name="Zhang Z."/>
            <person name="Ro D.K."/>
            <person name="Shang Y."/>
            <person name="Huang S."/>
            <person name="Yan J."/>
        </authorList>
    </citation>
    <scope>NUCLEOTIDE SEQUENCE [LARGE SCALE GENOMIC DNA]</scope>
    <source>
        <strain evidence="2">Ta-2019</strain>
    </source>
</reference>
<feature type="chain" id="PRO_5041320260" evidence="1">
    <location>
        <begin position="20"/>
        <end position="77"/>
    </location>
</feature>
<keyword evidence="3" id="KW-1185">Reference proteome</keyword>
<sequence>LRTTFPFLYCLLISHVMDSVPFSKRPLVMSSWVAFSINEALTVFSYDASPALKSPIPLKKFTMAYVEVTSVALLLLS</sequence>
<gene>
    <name evidence="2" type="ORF">KI387_000366</name>
</gene>
<name>A0AA38GTZ1_TAXCH</name>